<dbReference type="Proteomes" id="UP000298663">
    <property type="component" value="Unassembled WGS sequence"/>
</dbReference>
<dbReference type="InterPro" id="IPR045844">
    <property type="entry name" value="RRM_Ist3-like"/>
</dbReference>
<dbReference type="PANTHER" id="PTHR45880:SF1">
    <property type="entry name" value="RNA-BINDING MOTIF PROTEIN, X-LINKED 2"/>
    <property type="match status" value="1"/>
</dbReference>
<dbReference type="FunFam" id="3.30.70.330:FF:000962">
    <property type="entry name" value="RBMX2 ortholog"/>
    <property type="match status" value="1"/>
</dbReference>
<evidence type="ECO:0000313" key="6">
    <source>
        <dbReference type="Proteomes" id="UP000298663"/>
    </source>
</evidence>
<keyword evidence="1 2" id="KW-0694">RNA-binding</keyword>
<dbReference type="CDD" id="cd12411">
    <property type="entry name" value="RRM_ist3_like"/>
    <property type="match status" value="1"/>
</dbReference>
<evidence type="ECO:0000256" key="2">
    <source>
        <dbReference type="PROSITE-ProRule" id="PRU00176"/>
    </source>
</evidence>
<comment type="caution">
    <text evidence="5">The sequence shown here is derived from an EMBL/GenBank/DDBJ whole genome shotgun (WGS) entry which is preliminary data.</text>
</comment>
<dbReference type="PANTHER" id="PTHR45880">
    <property type="entry name" value="RNA-BINDING MOTIF PROTEIN, X-LINKED 2"/>
    <property type="match status" value="1"/>
</dbReference>
<feature type="region of interest" description="Disordered" evidence="3">
    <location>
        <begin position="142"/>
        <end position="179"/>
    </location>
</feature>
<dbReference type="GO" id="GO:0071013">
    <property type="term" value="C:catalytic step 2 spliceosome"/>
    <property type="evidence" value="ECO:0007669"/>
    <property type="project" value="TreeGrafter"/>
</dbReference>
<dbReference type="Gene3D" id="3.30.70.330">
    <property type="match status" value="1"/>
</dbReference>
<dbReference type="InterPro" id="IPR035979">
    <property type="entry name" value="RBD_domain_sf"/>
</dbReference>
<reference evidence="5 6" key="1">
    <citation type="journal article" date="2015" name="Genome Biol.">
        <title>Comparative genomics of Steinernema reveals deeply conserved gene regulatory networks.</title>
        <authorList>
            <person name="Dillman A.R."/>
            <person name="Macchietto M."/>
            <person name="Porter C.F."/>
            <person name="Rogers A."/>
            <person name="Williams B."/>
            <person name="Antoshechkin I."/>
            <person name="Lee M.M."/>
            <person name="Goodwin Z."/>
            <person name="Lu X."/>
            <person name="Lewis E.E."/>
            <person name="Goodrich-Blair H."/>
            <person name="Stock S.P."/>
            <person name="Adams B.J."/>
            <person name="Sternberg P.W."/>
            <person name="Mortazavi A."/>
        </authorList>
    </citation>
    <scope>NUCLEOTIDE SEQUENCE [LARGE SCALE GENOMIC DNA]</scope>
    <source>
        <strain evidence="5 6">ALL</strain>
    </source>
</reference>
<evidence type="ECO:0000259" key="4">
    <source>
        <dbReference type="PROSITE" id="PS50102"/>
    </source>
</evidence>
<evidence type="ECO:0000313" key="5">
    <source>
        <dbReference type="EMBL" id="TKR81714.1"/>
    </source>
</evidence>
<organism evidence="5 6">
    <name type="scientific">Steinernema carpocapsae</name>
    <name type="common">Entomopathogenic nematode</name>
    <dbReference type="NCBI Taxonomy" id="34508"/>
    <lineage>
        <taxon>Eukaryota</taxon>
        <taxon>Metazoa</taxon>
        <taxon>Ecdysozoa</taxon>
        <taxon>Nematoda</taxon>
        <taxon>Chromadorea</taxon>
        <taxon>Rhabditida</taxon>
        <taxon>Tylenchina</taxon>
        <taxon>Panagrolaimomorpha</taxon>
        <taxon>Strongyloidoidea</taxon>
        <taxon>Steinernematidae</taxon>
        <taxon>Steinernema</taxon>
    </lineage>
</organism>
<dbReference type="SMART" id="SM00360">
    <property type="entry name" value="RRM"/>
    <property type="match status" value="1"/>
</dbReference>
<feature type="domain" description="RRM" evidence="4">
    <location>
        <begin position="36"/>
        <end position="114"/>
    </location>
</feature>
<dbReference type="EMBL" id="AZBU02000004">
    <property type="protein sequence ID" value="TKR81714.1"/>
    <property type="molecule type" value="Genomic_DNA"/>
</dbReference>
<dbReference type="PROSITE" id="PS50102">
    <property type="entry name" value="RRM"/>
    <property type="match status" value="1"/>
</dbReference>
<dbReference type="GO" id="GO:0000398">
    <property type="term" value="P:mRNA splicing, via spliceosome"/>
    <property type="evidence" value="ECO:0007669"/>
    <property type="project" value="InterPro"/>
</dbReference>
<dbReference type="OrthoDB" id="2573941at2759"/>
<feature type="compositionally biased region" description="Basic and acidic residues" evidence="3">
    <location>
        <begin position="142"/>
        <end position="159"/>
    </location>
</feature>
<gene>
    <name evidence="5" type="ORF">L596_015544</name>
</gene>
<dbReference type="Pfam" id="PF00076">
    <property type="entry name" value="RRM_1"/>
    <property type="match status" value="1"/>
</dbReference>
<dbReference type="InterPro" id="IPR051847">
    <property type="entry name" value="RNA_proc/Spliceosome_comp"/>
</dbReference>
<dbReference type="SUPFAM" id="SSF54928">
    <property type="entry name" value="RNA-binding domain, RBD"/>
    <property type="match status" value="1"/>
</dbReference>
<dbReference type="InterPro" id="IPR000504">
    <property type="entry name" value="RRM_dom"/>
</dbReference>
<dbReference type="GO" id="GO:0005686">
    <property type="term" value="C:U2 snRNP"/>
    <property type="evidence" value="ECO:0007669"/>
    <property type="project" value="TreeGrafter"/>
</dbReference>
<dbReference type="InterPro" id="IPR012677">
    <property type="entry name" value="Nucleotide-bd_a/b_plait_sf"/>
</dbReference>
<sequence length="329" mass="38788">MNPITNIKNLNKMNERELALGINNKNSWHQKYIDSAWIFVGGLPYALNEGDVISVFSQYGEIVNINLVRDSKTGKSKGFAFLCYDDQRSTVLAVDNLNGISLVGRMIKVDHVEEYKVPKFRENVNEETLKLWSEGCAPKPIEIAHEGSRRSEDREESKARKEKSAKKARKEEKKLAKQMKKEKKRRVWEEIVNLDQGLEAIGVIDDELKEILKQRKEEKKRKKEDKKRMIRGEEMEDRSGMNKDDWKSDKGVFMDRGYAGEEFDYTEKFGKRKTPEPEEQKYNVRPDFDKANWRDIELFKLMREKEREEKGEKVVDWKDEEHYVPKRFG</sequence>
<feature type="compositionally biased region" description="Basic and acidic residues" evidence="3">
    <location>
        <begin position="226"/>
        <end position="250"/>
    </location>
</feature>
<accession>A0A4U5NFX5</accession>
<protein>
    <recommendedName>
        <fullName evidence="4">RRM domain-containing protein</fullName>
    </recommendedName>
</protein>
<dbReference type="GO" id="GO:0003723">
    <property type="term" value="F:RNA binding"/>
    <property type="evidence" value="ECO:0007669"/>
    <property type="project" value="UniProtKB-UniRule"/>
</dbReference>
<evidence type="ECO:0000256" key="3">
    <source>
        <dbReference type="SAM" id="MobiDB-lite"/>
    </source>
</evidence>
<dbReference type="AlphaFoldDB" id="A0A4U5NFX5"/>
<name>A0A4U5NFX5_STECR</name>
<keyword evidence="6" id="KW-1185">Reference proteome</keyword>
<reference evidence="5 6" key="2">
    <citation type="journal article" date="2019" name="G3 (Bethesda)">
        <title>Hybrid Assembly of the Genome of the Entomopathogenic Nematode Steinernema carpocapsae Identifies the X-Chromosome.</title>
        <authorList>
            <person name="Serra L."/>
            <person name="Macchietto M."/>
            <person name="Macias-Munoz A."/>
            <person name="McGill C.J."/>
            <person name="Rodriguez I.M."/>
            <person name="Rodriguez B."/>
            <person name="Murad R."/>
            <person name="Mortazavi A."/>
        </authorList>
    </citation>
    <scope>NUCLEOTIDE SEQUENCE [LARGE SCALE GENOMIC DNA]</scope>
    <source>
        <strain evidence="5 6">ALL</strain>
    </source>
</reference>
<evidence type="ECO:0000256" key="1">
    <source>
        <dbReference type="ARBA" id="ARBA00022884"/>
    </source>
</evidence>
<proteinExistence type="predicted"/>
<feature type="region of interest" description="Disordered" evidence="3">
    <location>
        <begin position="215"/>
        <end position="250"/>
    </location>
</feature>
<dbReference type="GO" id="GO:0071011">
    <property type="term" value="C:precatalytic spliceosome"/>
    <property type="evidence" value="ECO:0007669"/>
    <property type="project" value="TreeGrafter"/>
</dbReference>